<evidence type="ECO:0000313" key="3">
    <source>
        <dbReference type="EMBL" id="MDO1448020.1"/>
    </source>
</evidence>
<feature type="domain" description="DUF5723" evidence="2">
    <location>
        <begin position="42"/>
        <end position="446"/>
    </location>
</feature>
<sequence>MIKKLLITAASALLGTQYVQAQQLLGIANSNYAGTNGIYMNPSSIADSRYTFHLNMFTFDGLVTNNYLRYSGPNFAESLANDDFGKDNAYLQERLNGKPKMFTLAGDVRMPSFMVRLSAKHSFAVASRFRTAVQGNSISEDILKLIKYGADNDGLQNVYNNSHFGFNVNSFLETGLTYGRVILDKDKHFLKGGVTVKKLTGIYSAHLINKELNYTIKEDTEGNPMLEIQRMDMRMGYSRGSFEIDPAASFGSRNAPGKGWGMDLGFTYEYRPAIDNYRYTLDGEEGLDNSKNKYKYRVGVALMDIGGIRYNDSGLSRSYTVARQNVSISAEDIENSDSDNIDDLLVDVLDIKASEQATSFKSGLPTALHLTFDYRIANRLYVNTSIIQGLRGKYGVSMRQNSMVAVTPRVEMKWLEVSFPLALMNNHRDFALGTMLKVGPLFVGSDNISGVVGGGKPFGTNVYAGMVIPIFKGKIKDKDKDGVSNKKDECKSVPGTWELKGCPEI</sequence>
<feature type="signal peptide" evidence="1">
    <location>
        <begin position="1"/>
        <end position="21"/>
    </location>
</feature>
<evidence type="ECO:0000313" key="4">
    <source>
        <dbReference type="Proteomes" id="UP001168528"/>
    </source>
</evidence>
<dbReference type="EMBL" id="JAUKPO010000009">
    <property type="protein sequence ID" value="MDO1448020.1"/>
    <property type="molecule type" value="Genomic_DNA"/>
</dbReference>
<comment type="caution">
    <text evidence="3">The sequence shown here is derived from an EMBL/GenBank/DDBJ whole genome shotgun (WGS) entry which is preliminary data.</text>
</comment>
<dbReference type="Pfam" id="PF18990">
    <property type="entry name" value="DUF5723"/>
    <property type="match status" value="1"/>
</dbReference>
<dbReference type="InterPro" id="IPR043781">
    <property type="entry name" value="DUF5723"/>
</dbReference>
<keyword evidence="4" id="KW-1185">Reference proteome</keyword>
<feature type="chain" id="PRO_5047099534" evidence="1">
    <location>
        <begin position="22"/>
        <end position="505"/>
    </location>
</feature>
<dbReference type="RefSeq" id="WP_302038825.1">
    <property type="nucleotide sequence ID" value="NZ_JAUKPO010000009.1"/>
</dbReference>
<accession>A0ABT8R7D4</accession>
<reference evidence="3" key="1">
    <citation type="submission" date="2023-07" db="EMBL/GenBank/DDBJ databases">
        <title>The genome sequence of Rhodocytophaga aerolata KACC 12507.</title>
        <authorList>
            <person name="Zhang X."/>
        </authorList>
    </citation>
    <scope>NUCLEOTIDE SEQUENCE</scope>
    <source>
        <strain evidence="3">KACC 12507</strain>
    </source>
</reference>
<proteinExistence type="predicted"/>
<evidence type="ECO:0000259" key="2">
    <source>
        <dbReference type="Pfam" id="PF18990"/>
    </source>
</evidence>
<dbReference type="Proteomes" id="UP001168528">
    <property type="component" value="Unassembled WGS sequence"/>
</dbReference>
<name>A0ABT8R7D4_9BACT</name>
<evidence type="ECO:0000256" key="1">
    <source>
        <dbReference type="SAM" id="SignalP"/>
    </source>
</evidence>
<protein>
    <submittedName>
        <fullName evidence="3">DUF5723 family protein</fullName>
    </submittedName>
</protein>
<keyword evidence="1" id="KW-0732">Signal</keyword>
<organism evidence="3 4">
    <name type="scientific">Rhodocytophaga aerolata</name>
    <dbReference type="NCBI Taxonomy" id="455078"/>
    <lineage>
        <taxon>Bacteria</taxon>
        <taxon>Pseudomonadati</taxon>
        <taxon>Bacteroidota</taxon>
        <taxon>Cytophagia</taxon>
        <taxon>Cytophagales</taxon>
        <taxon>Rhodocytophagaceae</taxon>
        <taxon>Rhodocytophaga</taxon>
    </lineage>
</organism>
<gene>
    <name evidence="3" type="ORF">Q0590_17235</name>
</gene>